<proteinExistence type="predicted"/>
<feature type="region of interest" description="Disordered" evidence="1">
    <location>
        <begin position="1"/>
        <end position="26"/>
    </location>
</feature>
<name>A0AAE0HSL9_9PEZI</name>
<feature type="domain" description="Myb/SANT-like" evidence="2">
    <location>
        <begin position="29"/>
        <end position="123"/>
    </location>
</feature>
<sequence length="447" mass="49671">MSDEDFSGAGAGVDTSNLAPGKHRGPRFSWNPAYEATFFRSLCESVQLGLREGSTFKPEAWDRAMAALIQQHSAYANKSHLINKSDNARKKFRLWRGLREDPDFQYNRVTRTVTASDETWKRHIEQEPLSRSLKGRPFEHEEYYEILFPDVIGSRGVPKRLTKPRRKGDNGINGSEEQDAPGTGIMDLLGDTSYSNPSQGHMPPPLQPTPTPAPASIAVPPLPSSHQQQQHQSQQQQQQHSRPPSNIMPPRNSVASTSALTPPEDQTTHTRKRFHQPDSSSNGNPPTQAEKRRRTAANAAPPPSSTPNYLDLTQQQSLQQPQQLQHQTQPQPPQTTPSANTTLPSTSGPVNGVTSSTSSVITTDSAAAQALLAEALRLGAGKLRPTWQEQAMDIFFRDFGAEDFDLQVKIAEKALTDENKAMAFVKMPVALRRHWVKRLREVHNRIV</sequence>
<feature type="compositionally biased region" description="Low complexity" evidence="1">
    <location>
        <begin position="224"/>
        <end position="241"/>
    </location>
</feature>
<feature type="compositionally biased region" description="Basic residues" evidence="1">
    <location>
        <begin position="157"/>
        <end position="166"/>
    </location>
</feature>
<dbReference type="PANTHER" id="PTHR46929:SF3">
    <property type="entry name" value="MYB_SANT-LIKE DOMAIN-CONTAINING PROTEIN"/>
    <property type="match status" value="1"/>
</dbReference>
<dbReference type="Pfam" id="PF12776">
    <property type="entry name" value="Myb_DNA-bind_3"/>
    <property type="match status" value="1"/>
</dbReference>
<evidence type="ECO:0000256" key="1">
    <source>
        <dbReference type="SAM" id="MobiDB-lite"/>
    </source>
</evidence>
<accession>A0AAE0HSL9</accession>
<evidence type="ECO:0000259" key="2">
    <source>
        <dbReference type="Pfam" id="PF12776"/>
    </source>
</evidence>
<evidence type="ECO:0000313" key="3">
    <source>
        <dbReference type="EMBL" id="KAK3312133.1"/>
    </source>
</evidence>
<protein>
    <submittedName>
        <fullName evidence="3">Myb/SANT-like DNA-binding domain-containing protein</fullName>
    </submittedName>
</protein>
<feature type="compositionally biased region" description="Pro residues" evidence="1">
    <location>
        <begin position="202"/>
        <end position="213"/>
    </location>
</feature>
<feature type="compositionally biased region" description="Polar residues" evidence="1">
    <location>
        <begin position="277"/>
        <end position="287"/>
    </location>
</feature>
<feature type="compositionally biased region" description="Low complexity" evidence="1">
    <location>
        <begin position="345"/>
        <end position="357"/>
    </location>
</feature>
<feature type="compositionally biased region" description="Low complexity" evidence="1">
    <location>
        <begin position="306"/>
        <end position="329"/>
    </location>
</feature>
<reference evidence="3" key="1">
    <citation type="journal article" date="2023" name="Mol. Phylogenet. Evol.">
        <title>Genome-scale phylogeny and comparative genomics of the fungal order Sordariales.</title>
        <authorList>
            <person name="Hensen N."/>
            <person name="Bonometti L."/>
            <person name="Westerberg I."/>
            <person name="Brannstrom I.O."/>
            <person name="Guillou S."/>
            <person name="Cros-Aarteil S."/>
            <person name="Calhoun S."/>
            <person name="Haridas S."/>
            <person name="Kuo A."/>
            <person name="Mondo S."/>
            <person name="Pangilinan J."/>
            <person name="Riley R."/>
            <person name="LaButti K."/>
            <person name="Andreopoulos B."/>
            <person name="Lipzen A."/>
            <person name="Chen C."/>
            <person name="Yan M."/>
            <person name="Daum C."/>
            <person name="Ng V."/>
            <person name="Clum A."/>
            <person name="Steindorff A."/>
            <person name="Ohm R.A."/>
            <person name="Martin F."/>
            <person name="Silar P."/>
            <person name="Natvig D.O."/>
            <person name="Lalanne C."/>
            <person name="Gautier V."/>
            <person name="Ament-Velasquez S.L."/>
            <person name="Kruys A."/>
            <person name="Hutchinson M.I."/>
            <person name="Powell A.J."/>
            <person name="Barry K."/>
            <person name="Miller A.N."/>
            <person name="Grigoriev I.V."/>
            <person name="Debuchy R."/>
            <person name="Gladieux P."/>
            <person name="Hiltunen Thoren M."/>
            <person name="Johannesson H."/>
        </authorList>
    </citation>
    <scope>NUCLEOTIDE SEQUENCE</scope>
    <source>
        <strain evidence="3">CBS 118394</strain>
    </source>
</reference>
<keyword evidence="4" id="KW-1185">Reference proteome</keyword>
<dbReference type="GO" id="GO:0003677">
    <property type="term" value="F:DNA binding"/>
    <property type="evidence" value="ECO:0007669"/>
    <property type="project" value="UniProtKB-KW"/>
</dbReference>
<dbReference type="InterPro" id="IPR024752">
    <property type="entry name" value="Myb/SANT-like_dom"/>
</dbReference>
<dbReference type="PANTHER" id="PTHR46929">
    <property type="entry name" value="EXPRESSED PROTEIN"/>
    <property type="match status" value="1"/>
</dbReference>
<dbReference type="Proteomes" id="UP001283341">
    <property type="component" value="Unassembled WGS sequence"/>
</dbReference>
<comment type="caution">
    <text evidence="3">The sequence shown here is derived from an EMBL/GenBank/DDBJ whole genome shotgun (WGS) entry which is preliminary data.</text>
</comment>
<dbReference type="AlphaFoldDB" id="A0AAE0HSL9"/>
<organism evidence="3 4">
    <name type="scientific">Apodospora peruviana</name>
    <dbReference type="NCBI Taxonomy" id="516989"/>
    <lineage>
        <taxon>Eukaryota</taxon>
        <taxon>Fungi</taxon>
        <taxon>Dikarya</taxon>
        <taxon>Ascomycota</taxon>
        <taxon>Pezizomycotina</taxon>
        <taxon>Sordariomycetes</taxon>
        <taxon>Sordariomycetidae</taxon>
        <taxon>Sordariales</taxon>
        <taxon>Lasiosphaeriaceae</taxon>
        <taxon>Apodospora</taxon>
    </lineage>
</organism>
<gene>
    <name evidence="3" type="ORF">B0H66DRAFT_570110</name>
</gene>
<dbReference type="EMBL" id="JAUEDM010000009">
    <property type="protein sequence ID" value="KAK3312133.1"/>
    <property type="molecule type" value="Genomic_DNA"/>
</dbReference>
<evidence type="ECO:0000313" key="4">
    <source>
        <dbReference type="Proteomes" id="UP001283341"/>
    </source>
</evidence>
<keyword evidence="3" id="KW-0238">DNA-binding</keyword>
<feature type="region of interest" description="Disordered" evidence="1">
    <location>
        <begin position="155"/>
        <end position="357"/>
    </location>
</feature>
<reference evidence="3" key="2">
    <citation type="submission" date="2023-06" db="EMBL/GenBank/DDBJ databases">
        <authorList>
            <consortium name="Lawrence Berkeley National Laboratory"/>
            <person name="Haridas S."/>
            <person name="Hensen N."/>
            <person name="Bonometti L."/>
            <person name="Westerberg I."/>
            <person name="Brannstrom I.O."/>
            <person name="Guillou S."/>
            <person name="Cros-Aarteil S."/>
            <person name="Calhoun S."/>
            <person name="Kuo A."/>
            <person name="Mondo S."/>
            <person name="Pangilinan J."/>
            <person name="Riley R."/>
            <person name="Labutti K."/>
            <person name="Andreopoulos B."/>
            <person name="Lipzen A."/>
            <person name="Chen C."/>
            <person name="Yanf M."/>
            <person name="Daum C."/>
            <person name="Ng V."/>
            <person name="Clum A."/>
            <person name="Steindorff A."/>
            <person name="Ohm R."/>
            <person name="Martin F."/>
            <person name="Silar P."/>
            <person name="Natvig D."/>
            <person name="Lalanne C."/>
            <person name="Gautier V."/>
            <person name="Ament-Velasquez S.L."/>
            <person name="Kruys A."/>
            <person name="Hutchinson M.I."/>
            <person name="Powell A.J."/>
            <person name="Barry K."/>
            <person name="Miller A.N."/>
            <person name="Grigoriev I.V."/>
            <person name="Debuchy R."/>
            <person name="Gladieux P."/>
            <person name="Thoren M.H."/>
            <person name="Johannesson H."/>
        </authorList>
    </citation>
    <scope>NUCLEOTIDE SEQUENCE</scope>
    <source>
        <strain evidence="3">CBS 118394</strain>
    </source>
</reference>